<name>A0A2R8ADS1_9RHOB</name>
<evidence type="ECO:0000313" key="8">
    <source>
        <dbReference type="EMBL" id="SPF30397.1"/>
    </source>
</evidence>
<feature type="transmembrane region" description="Helical" evidence="6">
    <location>
        <begin position="184"/>
        <end position="206"/>
    </location>
</feature>
<dbReference type="AlphaFoldDB" id="A0A2R8ADS1"/>
<feature type="transmembrane region" description="Helical" evidence="6">
    <location>
        <begin position="34"/>
        <end position="53"/>
    </location>
</feature>
<organism evidence="8 9">
    <name type="scientific">Pontivivens insulae</name>
    <dbReference type="NCBI Taxonomy" id="1639689"/>
    <lineage>
        <taxon>Bacteria</taxon>
        <taxon>Pseudomonadati</taxon>
        <taxon>Pseudomonadota</taxon>
        <taxon>Alphaproteobacteria</taxon>
        <taxon>Rhodobacterales</taxon>
        <taxon>Paracoccaceae</taxon>
        <taxon>Pontivivens</taxon>
    </lineage>
</organism>
<evidence type="ECO:0000256" key="6">
    <source>
        <dbReference type="SAM" id="Phobius"/>
    </source>
</evidence>
<dbReference type="GO" id="GO:0016020">
    <property type="term" value="C:membrane"/>
    <property type="evidence" value="ECO:0007669"/>
    <property type="project" value="UniProtKB-SubCell"/>
</dbReference>
<dbReference type="EMBL" id="OMKW01000003">
    <property type="protein sequence ID" value="SPF30397.1"/>
    <property type="molecule type" value="Genomic_DNA"/>
</dbReference>
<dbReference type="Proteomes" id="UP000244932">
    <property type="component" value="Unassembled WGS sequence"/>
</dbReference>
<evidence type="ECO:0000256" key="4">
    <source>
        <dbReference type="ARBA" id="ARBA00022989"/>
    </source>
</evidence>
<dbReference type="InterPro" id="IPR000620">
    <property type="entry name" value="EamA_dom"/>
</dbReference>
<feature type="transmembrane region" description="Helical" evidence="6">
    <location>
        <begin position="218"/>
        <end position="237"/>
    </location>
</feature>
<feature type="transmembrane region" description="Helical" evidence="6">
    <location>
        <begin position="124"/>
        <end position="141"/>
    </location>
</feature>
<evidence type="ECO:0000256" key="2">
    <source>
        <dbReference type="ARBA" id="ARBA00007362"/>
    </source>
</evidence>
<dbReference type="PANTHER" id="PTHR32322:SF2">
    <property type="entry name" value="EAMA DOMAIN-CONTAINING PROTEIN"/>
    <property type="match status" value="1"/>
</dbReference>
<evidence type="ECO:0000313" key="9">
    <source>
        <dbReference type="Proteomes" id="UP000244932"/>
    </source>
</evidence>
<dbReference type="Pfam" id="PF00892">
    <property type="entry name" value="EamA"/>
    <property type="match status" value="2"/>
</dbReference>
<proteinExistence type="inferred from homology"/>
<feature type="transmembrane region" description="Helical" evidence="6">
    <location>
        <begin position="269"/>
        <end position="287"/>
    </location>
</feature>
<feature type="transmembrane region" description="Helical" evidence="6">
    <location>
        <begin position="244"/>
        <end position="263"/>
    </location>
</feature>
<feature type="domain" description="EamA" evidence="7">
    <location>
        <begin position="153"/>
        <end position="287"/>
    </location>
</feature>
<comment type="similarity">
    <text evidence="2">Belongs to the EamA transporter family.</text>
</comment>
<keyword evidence="3 6" id="KW-0812">Transmembrane</keyword>
<protein>
    <recommendedName>
        <fullName evidence="7">EamA domain-containing protein</fullName>
    </recommendedName>
</protein>
<feature type="domain" description="EamA" evidence="7">
    <location>
        <begin position="7"/>
        <end position="139"/>
    </location>
</feature>
<keyword evidence="9" id="KW-1185">Reference proteome</keyword>
<reference evidence="8 9" key="1">
    <citation type="submission" date="2018-03" db="EMBL/GenBank/DDBJ databases">
        <authorList>
            <person name="Keele B.F."/>
        </authorList>
    </citation>
    <scope>NUCLEOTIDE SEQUENCE [LARGE SCALE GENOMIC DNA]</scope>
    <source>
        <strain evidence="8 9">CeCT 8812</strain>
    </source>
</reference>
<accession>A0A2R8ADS1</accession>
<dbReference type="InterPro" id="IPR037185">
    <property type="entry name" value="EmrE-like"/>
</dbReference>
<dbReference type="OrthoDB" id="8688375at2"/>
<keyword evidence="5 6" id="KW-0472">Membrane</keyword>
<sequence>MSPARAFLFLTLIGTTWGLSIPLTRIAVTAGHSPWGLIAWQLIIATICTALMLKGTGRALPRLGHGWPIMVFVAVIGTLLPNSFSYRAAAELPAGIMAIVIAIVPIFAVPVAWALGLERPGPKRLLGIAMGAVAITLIALPETSLPDPSKAGWILIALIAPLSYAIEGNGLAKFGTRGLDPIAVLFGASLLGTVVIVPVTLATGTWINPVRVWGPAEWAILGIGLTHMAAYSGYIWLVGQAGSVFAAQVAYIVTGSGVIWSMLLLDERYAAWVWVALALMMAGIALVQPRRTEQSTQALE</sequence>
<feature type="transmembrane region" description="Helical" evidence="6">
    <location>
        <begin position="153"/>
        <end position="172"/>
    </location>
</feature>
<feature type="transmembrane region" description="Helical" evidence="6">
    <location>
        <begin position="96"/>
        <end position="117"/>
    </location>
</feature>
<dbReference type="InterPro" id="IPR050638">
    <property type="entry name" value="AA-Vitamin_Transporters"/>
</dbReference>
<evidence type="ECO:0000259" key="7">
    <source>
        <dbReference type="Pfam" id="PF00892"/>
    </source>
</evidence>
<gene>
    <name evidence="8" type="ORF">POI8812_02733</name>
</gene>
<dbReference type="RefSeq" id="WP_108783086.1">
    <property type="nucleotide sequence ID" value="NZ_OMKW01000003.1"/>
</dbReference>
<dbReference type="SUPFAM" id="SSF103481">
    <property type="entry name" value="Multidrug resistance efflux transporter EmrE"/>
    <property type="match status" value="2"/>
</dbReference>
<comment type="subcellular location">
    <subcellularLocation>
        <location evidence="1">Membrane</location>
        <topology evidence="1">Multi-pass membrane protein</topology>
    </subcellularLocation>
</comment>
<keyword evidence="4 6" id="KW-1133">Transmembrane helix</keyword>
<evidence type="ECO:0000256" key="1">
    <source>
        <dbReference type="ARBA" id="ARBA00004141"/>
    </source>
</evidence>
<evidence type="ECO:0000256" key="5">
    <source>
        <dbReference type="ARBA" id="ARBA00023136"/>
    </source>
</evidence>
<feature type="transmembrane region" description="Helical" evidence="6">
    <location>
        <begin position="65"/>
        <end position="84"/>
    </location>
</feature>
<evidence type="ECO:0000256" key="3">
    <source>
        <dbReference type="ARBA" id="ARBA00022692"/>
    </source>
</evidence>
<dbReference type="PANTHER" id="PTHR32322">
    <property type="entry name" value="INNER MEMBRANE TRANSPORTER"/>
    <property type="match status" value="1"/>
</dbReference>